<feature type="region of interest" description="Disordered" evidence="4">
    <location>
        <begin position="1"/>
        <end position="119"/>
    </location>
</feature>
<dbReference type="EMBL" id="JALLBG020000078">
    <property type="protein sequence ID" value="KAL3767012.1"/>
    <property type="molecule type" value="Genomic_DNA"/>
</dbReference>
<dbReference type="PROSITE" id="PS50005">
    <property type="entry name" value="TPR"/>
    <property type="match status" value="1"/>
</dbReference>
<gene>
    <name evidence="5" type="ORF">ACHAWU_004510</name>
</gene>
<evidence type="ECO:0000256" key="1">
    <source>
        <dbReference type="ARBA" id="ARBA00022737"/>
    </source>
</evidence>
<dbReference type="InterPro" id="IPR019734">
    <property type="entry name" value="TPR_rpt"/>
</dbReference>
<name>A0ABD3MUA1_9STRA</name>
<dbReference type="PANTHER" id="PTHR45641">
    <property type="entry name" value="TETRATRICOPEPTIDE REPEAT PROTEIN (AFU_ORTHOLOGUE AFUA_6G03870)"/>
    <property type="match status" value="1"/>
</dbReference>
<dbReference type="Gene3D" id="1.25.40.10">
    <property type="entry name" value="Tetratricopeptide repeat domain"/>
    <property type="match status" value="2"/>
</dbReference>
<evidence type="ECO:0000256" key="2">
    <source>
        <dbReference type="ARBA" id="ARBA00022803"/>
    </source>
</evidence>
<dbReference type="PANTHER" id="PTHR45641:SF19">
    <property type="entry name" value="NEPHROCYSTIN-3"/>
    <property type="match status" value="1"/>
</dbReference>
<proteinExistence type="predicted"/>
<feature type="region of interest" description="Disordered" evidence="4">
    <location>
        <begin position="1014"/>
        <end position="1039"/>
    </location>
</feature>
<dbReference type="Proteomes" id="UP001530293">
    <property type="component" value="Unassembled WGS sequence"/>
</dbReference>
<feature type="repeat" description="TPR" evidence="3">
    <location>
        <begin position="891"/>
        <end position="924"/>
    </location>
</feature>
<dbReference type="SUPFAM" id="SSF48452">
    <property type="entry name" value="TPR-like"/>
    <property type="match status" value="3"/>
</dbReference>
<dbReference type="InterPro" id="IPR011990">
    <property type="entry name" value="TPR-like_helical_dom_sf"/>
</dbReference>
<organism evidence="5 6">
    <name type="scientific">Discostella pseudostelligera</name>
    <dbReference type="NCBI Taxonomy" id="259834"/>
    <lineage>
        <taxon>Eukaryota</taxon>
        <taxon>Sar</taxon>
        <taxon>Stramenopiles</taxon>
        <taxon>Ochrophyta</taxon>
        <taxon>Bacillariophyta</taxon>
        <taxon>Coscinodiscophyceae</taxon>
        <taxon>Thalassiosirophycidae</taxon>
        <taxon>Stephanodiscales</taxon>
        <taxon>Stephanodiscaceae</taxon>
        <taxon>Discostella</taxon>
    </lineage>
</organism>
<evidence type="ECO:0000313" key="6">
    <source>
        <dbReference type="Proteomes" id="UP001530293"/>
    </source>
</evidence>
<evidence type="ECO:0000256" key="4">
    <source>
        <dbReference type="SAM" id="MobiDB-lite"/>
    </source>
</evidence>
<keyword evidence="1" id="KW-0677">Repeat</keyword>
<feature type="compositionally biased region" description="Polar residues" evidence="4">
    <location>
        <begin position="14"/>
        <end position="30"/>
    </location>
</feature>
<feature type="compositionally biased region" description="Basic residues" evidence="4">
    <location>
        <begin position="95"/>
        <end position="105"/>
    </location>
</feature>
<evidence type="ECO:0000313" key="5">
    <source>
        <dbReference type="EMBL" id="KAL3767012.1"/>
    </source>
</evidence>
<dbReference type="AlphaFoldDB" id="A0ABD3MUA1"/>
<feature type="compositionally biased region" description="Low complexity" evidence="4">
    <location>
        <begin position="162"/>
        <end position="172"/>
    </location>
</feature>
<feature type="compositionally biased region" description="Low complexity" evidence="4">
    <location>
        <begin position="62"/>
        <end position="82"/>
    </location>
</feature>
<reference evidence="5 6" key="1">
    <citation type="submission" date="2024-10" db="EMBL/GenBank/DDBJ databases">
        <title>Updated reference genomes for cyclostephanoid diatoms.</title>
        <authorList>
            <person name="Roberts W.R."/>
            <person name="Alverson A.J."/>
        </authorList>
    </citation>
    <scope>NUCLEOTIDE SEQUENCE [LARGE SCALE GENOMIC DNA]</scope>
    <source>
        <strain evidence="5 6">AJA232-27</strain>
    </source>
</reference>
<keyword evidence="2 3" id="KW-0802">TPR repeat</keyword>
<evidence type="ECO:0000256" key="3">
    <source>
        <dbReference type="PROSITE-ProRule" id="PRU00339"/>
    </source>
</evidence>
<dbReference type="SMART" id="SM00028">
    <property type="entry name" value="TPR"/>
    <property type="match status" value="6"/>
</dbReference>
<feature type="compositionally biased region" description="Basic and acidic residues" evidence="4">
    <location>
        <begin position="31"/>
        <end position="60"/>
    </location>
</feature>
<comment type="caution">
    <text evidence="5">The sequence shown here is derived from an EMBL/GenBank/DDBJ whole genome shotgun (WGS) entry which is preliminary data.</text>
</comment>
<sequence length="1064" mass="118869">MVSTHQHKMLLHSPRQQQKQQTLHGKSQNCNHDDVERELGDDTMEEKKVDPPTDDADRAKILSSSLPLPSSHLPQSPSLTTSATQGQWQNSSTSRARHHHHHHVHFSSQHPPSASSPYYNTPLQYKSCTESSSLSSSWTDHRRLLRDRTASFSHSQGDHQHYQQPQHHQQQQRGRNIRNRSDSRIISSWQQQPLYFTPSAVPSIMASSSTTIHHQPPSPPIVPSFTQLEFPPLTPASTLTKAAITTTNLEKEGDRKGMSLSIPKQSTITCPPASWSDAVKMTVDTDWKATAKNDDTHNDDASASSSSAWMQGIPPLPLLDNLVPTDFDIDEGRMAVADERYQTMERHSIHSVNDHGTHHLQSSTTHCFHTRHTIDTISDVNTATKAVAAPCSSFTTMSTSALLNDIGTLFARSNRVDEAMRRYRLCIKTARAALDDIQTKNVEDVDDEDVAQIGTATARTLPQVCKKKMEAEGLAWFRHKLLRGGGGDATITAANTLGPISPLPDSSNNWNDIVHDIHQHQKLDCPTEYVYSCNGLTPLGLEYVCDPLPVLGSSLRKFISGKGTDTASAATMEWIALIAARVNLANLEYRLAGGGSSEKLHQVLITLELASDDCRDFANFMIDNRLEEAFSIFQLLQAVVHSNIGTVKYRLNKVRESMTSFEMAKSALEKCELDPALVDDENWPDFKNQSAEEYQNDKRFPPHHYLLLAVHLNLARVSLRLNKPDEAAQFCERIFTVNTSTKPLQRRVIRSPGGTDRYHSGASMFCRSNSSTATSFNIETTMIAYEHDVDRRSQWLRSVAEHYISGLIYETKGEISDYKEAWHHYNRLLSLARVKLDHRHVYICTLLERRGAVLFEQRKLQCSMLSYLACLKILEHQQTTGSNVFNEADLSRVLYGVARVLHDREEYHDALHMYHRALKLQRTLAAASGRPSLDVIKTLCNISRVHHLSGEIDAALGANREVLDLALSLLDGKMEHPFLIHRLKIEGNILVEVGRLEDAMKTFVEAARRCSEDGRDRMMSELMGGSGSQSSQEDADAGDSSVLSIRSATALAQINVFHPAAASA</sequence>
<feature type="region of interest" description="Disordered" evidence="4">
    <location>
        <begin position="150"/>
        <end position="179"/>
    </location>
</feature>
<protein>
    <submittedName>
        <fullName evidence="5">Uncharacterized protein</fullName>
    </submittedName>
</protein>
<keyword evidence="6" id="KW-1185">Reference proteome</keyword>
<feature type="compositionally biased region" description="Basic residues" evidence="4">
    <location>
        <begin position="1"/>
        <end position="10"/>
    </location>
</feature>
<accession>A0ABD3MUA1</accession>